<dbReference type="EMBL" id="JAEAOA010001263">
    <property type="protein sequence ID" value="KAK3601964.1"/>
    <property type="molecule type" value="Genomic_DNA"/>
</dbReference>
<sequence length="103" mass="12010">MQAEQSIDMTAEINEKKRRYGRACEQIALLDRKIADLEKRYKRAKRDKMRPFQYNINLRLQVLHGVRTMYSNYASNKAAELRSDLMAVLLQMIPGLDSNTSSE</sequence>
<reference evidence="2" key="2">
    <citation type="journal article" date="2021" name="Genome Biol. Evol.">
        <title>Developing a high-quality reference genome for a parasitic bivalve with doubly uniparental inheritance (Bivalvia: Unionida).</title>
        <authorList>
            <person name="Smith C.H."/>
        </authorList>
    </citation>
    <scope>NUCLEOTIDE SEQUENCE</scope>
    <source>
        <strain evidence="2">CHS0354</strain>
        <tissue evidence="2">Mantle</tissue>
    </source>
</reference>
<evidence type="ECO:0000256" key="1">
    <source>
        <dbReference type="SAM" id="Coils"/>
    </source>
</evidence>
<accession>A0AAE0W5L9</accession>
<keyword evidence="1" id="KW-0175">Coiled coil</keyword>
<name>A0AAE0W5L9_9BIVA</name>
<dbReference type="Proteomes" id="UP001195483">
    <property type="component" value="Unassembled WGS sequence"/>
</dbReference>
<reference evidence="2" key="1">
    <citation type="journal article" date="2021" name="Genome Biol. Evol.">
        <title>A High-Quality Reference Genome for a Parasitic Bivalve with Doubly Uniparental Inheritance (Bivalvia: Unionida).</title>
        <authorList>
            <person name="Smith C.H."/>
        </authorList>
    </citation>
    <scope>NUCLEOTIDE SEQUENCE</scope>
    <source>
        <strain evidence="2">CHS0354</strain>
    </source>
</reference>
<evidence type="ECO:0000313" key="3">
    <source>
        <dbReference type="Proteomes" id="UP001195483"/>
    </source>
</evidence>
<comment type="caution">
    <text evidence="2">The sequence shown here is derived from an EMBL/GenBank/DDBJ whole genome shotgun (WGS) entry which is preliminary data.</text>
</comment>
<evidence type="ECO:0000313" key="2">
    <source>
        <dbReference type="EMBL" id="KAK3601964.1"/>
    </source>
</evidence>
<gene>
    <name evidence="2" type="ORF">CHS0354_020722</name>
</gene>
<protein>
    <submittedName>
        <fullName evidence="2">Uncharacterized protein</fullName>
    </submittedName>
</protein>
<reference evidence="2" key="3">
    <citation type="submission" date="2023-05" db="EMBL/GenBank/DDBJ databases">
        <authorList>
            <person name="Smith C.H."/>
        </authorList>
    </citation>
    <scope>NUCLEOTIDE SEQUENCE</scope>
    <source>
        <strain evidence="2">CHS0354</strain>
        <tissue evidence="2">Mantle</tissue>
    </source>
</reference>
<proteinExistence type="predicted"/>
<feature type="coiled-coil region" evidence="1">
    <location>
        <begin position="20"/>
        <end position="47"/>
    </location>
</feature>
<dbReference type="AlphaFoldDB" id="A0AAE0W5L9"/>
<organism evidence="2 3">
    <name type="scientific">Potamilus streckersoni</name>
    <dbReference type="NCBI Taxonomy" id="2493646"/>
    <lineage>
        <taxon>Eukaryota</taxon>
        <taxon>Metazoa</taxon>
        <taxon>Spiralia</taxon>
        <taxon>Lophotrochozoa</taxon>
        <taxon>Mollusca</taxon>
        <taxon>Bivalvia</taxon>
        <taxon>Autobranchia</taxon>
        <taxon>Heteroconchia</taxon>
        <taxon>Palaeoheterodonta</taxon>
        <taxon>Unionida</taxon>
        <taxon>Unionoidea</taxon>
        <taxon>Unionidae</taxon>
        <taxon>Ambleminae</taxon>
        <taxon>Lampsilini</taxon>
        <taxon>Potamilus</taxon>
    </lineage>
</organism>
<keyword evidence="3" id="KW-1185">Reference proteome</keyword>